<evidence type="ECO:0000256" key="1">
    <source>
        <dbReference type="SAM" id="Phobius"/>
    </source>
</evidence>
<gene>
    <name evidence="2" type="ORF">TNIN_202091</name>
</gene>
<dbReference type="Proteomes" id="UP000886998">
    <property type="component" value="Unassembled WGS sequence"/>
</dbReference>
<keyword evidence="1" id="KW-0812">Transmembrane</keyword>
<keyword evidence="1" id="KW-1133">Transmembrane helix</keyword>
<dbReference type="AlphaFoldDB" id="A0A8X6Y0I7"/>
<evidence type="ECO:0000313" key="2">
    <source>
        <dbReference type="EMBL" id="GFY61993.1"/>
    </source>
</evidence>
<keyword evidence="3" id="KW-1185">Reference proteome</keyword>
<protein>
    <submittedName>
        <fullName evidence="2">Uncharacterized protein</fullName>
    </submittedName>
</protein>
<comment type="caution">
    <text evidence="2">The sequence shown here is derived from an EMBL/GenBank/DDBJ whole genome shotgun (WGS) entry which is preliminary data.</text>
</comment>
<evidence type="ECO:0000313" key="3">
    <source>
        <dbReference type="Proteomes" id="UP000886998"/>
    </source>
</evidence>
<organism evidence="2 3">
    <name type="scientific">Trichonephila inaurata madagascariensis</name>
    <dbReference type="NCBI Taxonomy" id="2747483"/>
    <lineage>
        <taxon>Eukaryota</taxon>
        <taxon>Metazoa</taxon>
        <taxon>Ecdysozoa</taxon>
        <taxon>Arthropoda</taxon>
        <taxon>Chelicerata</taxon>
        <taxon>Arachnida</taxon>
        <taxon>Araneae</taxon>
        <taxon>Araneomorphae</taxon>
        <taxon>Entelegynae</taxon>
        <taxon>Araneoidea</taxon>
        <taxon>Nephilidae</taxon>
        <taxon>Trichonephila</taxon>
        <taxon>Trichonephila inaurata</taxon>
    </lineage>
</organism>
<dbReference type="EMBL" id="BMAV01014000">
    <property type="protein sequence ID" value="GFY61993.1"/>
    <property type="molecule type" value="Genomic_DNA"/>
</dbReference>
<feature type="transmembrane region" description="Helical" evidence="1">
    <location>
        <begin position="46"/>
        <end position="65"/>
    </location>
</feature>
<name>A0A8X6Y0I7_9ARAC</name>
<reference evidence="2" key="1">
    <citation type="submission" date="2020-08" db="EMBL/GenBank/DDBJ databases">
        <title>Multicomponent nature underlies the extraordinary mechanical properties of spider dragline silk.</title>
        <authorList>
            <person name="Kono N."/>
            <person name="Nakamura H."/>
            <person name="Mori M."/>
            <person name="Yoshida Y."/>
            <person name="Ohtoshi R."/>
            <person name="Malay A.D."/>
            <person name="Moran D.A.P."/>
            <person name="Tomita M."/>
            <person name="Numata K."/>
            <person name="Arakawa K."/>
        </authorList>
    </citation>
    <scope>NUCLEOTIDE SEQUENCE</scope>
</reference>
<sequence>MTSHEFSPFSTNLDLKINCAQHLGEQSQKKIVNVFENVNFSYKGGATIFIMLKFVVLNFFFPLNFKMPAG</sequence>
<proteinExistence type="predicted"/>
<accession>A0A8X6Y0I7</accession>
<dbReference type="OrthoDB" id="10416741at2759"/>
<keyword evidence="1" id="KW-0472">Membrane</keyword>